<name>A0A1C2G4S6_9GAMM</name>
<keyword evidence="2" id="KW-1185">Reference proteome</keyword>
<sequence>METTPDAGIAIFNTHIEAENAIKLLSRSGVDIKKLSIIGKGYHSEEQPLGFYTVGDRMKVWGGLGAFWGGLWGLLFGSAFFFIPGIGPLLAAGPIISMIVGAGEGAVVVGGLSALGAGLYTLGFTKHHIIKYETELKANKYLLIVHGNAAERAQVAAILTADKSERAAVEA</sequence>
<accession>A0A1C2G4S6</accession>
<protein>
    <submittedName>
        <fullName evidence="1">DUF1269 domain-containing protein</fullName>
    </submittedName>
</protein>
<evidence type="ECO:0000313" key="1">
    <source>
        <dbReference type="EMBL" id="RCN59523.1"/>
    </source>
</evidence>
<proteinExistence type="predicted"/>
<dbReference type="InterPro" id="IPR052948">
    <property type="entry name" value="Low_temp-induced_all0457"/>
</dbReference>
<dbReference type="EMBL" id="PSYR01000001">
    <property type="protein sequence ID" value="RCN59523.1"/>
    <property type="molecule type" value="Genomic_DNA"/>
</dbReference>
<organism evidence="1 2">
    <name type="scientific">Acidiferrobacter thiooxydans</name>
    <dbReference type="NCBI Taxonomy" id="163359"/>
    <lineage>
        <taxon>Bacteria</taxon>
        <taxon>Pseudomonadati</taxon>
        <taxon>Pseudomonadota</taxon>
        <taxon>Gammaproteobacteria</taxon>
        <taxon>Acidiferrobacterales</taxon>
        <taxon>Acidiferrobacteraceae</taxon>
        <taxon>Acidiferrobacter</taxon>
    </lineage>
</organism>
<gene>
    <name evidence="1" type="ORF">C4900_04180</name>
</gene>
<comment type="caution">
    <text evidence="1">The sequence shown here is derived from an EMBL/GenBank/DDBJ whole genome shotgun (WGS) entry which is preliminary data.</text>
</comment>
<dbReference type="STRING" id="163359.A9R16_06335"/>
<dbReference type="Proteomes" id="UP000253250">
    <property type="component" value="Unassembled WGS sequence"/>
</dbReference>
<dbReference type="PANTHER" id="PTHR36109">
    <property type="entry name" value="MEMBRANE PROTEIN-RELATED"/>
    <property type="match status" value="1"/>
</dbReference>
<dbReference type="OrthoDB" id="515952at2"/>
<dbReference type="PANTHER" id="PTHR36109:SF2">
    <property type="entry name" value="MEMBRANE PROTEIN"/>
    <property type="match status" value="1"/>
</dbReference>
<reference evidence="1 2" key="1">
    <citation type="submission" date="2018-02" db="EMBL/GenBank/DDBJ databases">
        <title>Insights into the biology of acidophilic members of the Acidiferrobacteraceae family derived from comparative genomic analyses.</title>
        <authorList>
            <person name="Issotta F."/>
            <person name="Thyssen C."/>
            <person name="Mena C."/>
            <person name="Moya A."/>
            <person name="Bellenberg S."/>
            <person name="Sproer C."/>
            <person name="Covarrubias P.C."/>
            <person name="Sand W."/>
            <person name="Quatrini R."/>
            <person name="Vera M."/>
        </authorList>
    </citation>
    <scope>NUCLEOTIDE SEQUENCE [LARGE SCALE GENOMIC DNA]</scope>
    <source>
        <strain evidence="2">m-1</strain>
    </source>
</reference>
<evidence type="ECO:0000313" key="2">
    <source>
        <dbReference type="Proteomes" id="UP000253250"/>
    </source>
</evidence>
<dbReference type="AlphaFoldDB" id="A0A1C2G4S6"/>